<name>A0A3A2ZD99_9EURO</name>
<gene>
    <name evidence="2" type="ORF">PHISCL_06556</name>
</gene>
<dbReference type="OrthoDB" id="5958943at2759"/>
<dbReference type="SUPFAM" id="SSF48179">
    <property type="entry name" value="6-phosphogluconate dehydrogenase C-terminal domain-like"/>
    <property type="match status" value="1"/>
</dbReference>
<dbReference type="Pfam" id="PF00725">
    <property type="entry name" value="3HCDH"/>
    <property type="match status" value="1"/>
</dbReference>
<dbReference type="Proteomes" id="UP000266188">
    <property type="component" value="Unassembled WGS sequence"/>
</dbReference>
<dbReference type="AlphaFoldDB" id="A0A3A2ZD99"/>
<dbReference type="Gene3D" id="1.10.1040.10">
    <property type="entry name" value="N-(1-d-carboxylethyl)-l-norvaline Dehydrogenase, domain 2"/>
    <property type="match status" value="1"/>
</dbReference>
<feature type="domain" description="3-hydroxyacyl-CoA dehydrogenase C-terminal" evidence="1">
    <location>
        <begin position="34"/>
        <end position="130"/>
    </location>
</feature>
<dbReference type="PANTHER" id="PTHR48075">
    <property type="entry name" value="3-HYDROXYACYL-COA DEHYDROGENASE FAMILY PROTEIN"/>
    <property type="match status" value="1"/>
</dbReference>
<dbReference type="PANTHER" id="PTHR48075:SF3">
    <property type="entry name" value="3-HYDROXYACYL-COA DEHYDROGENASE"/>
    <property type="match status" value="1"/>
</dbReference>
<dbReference type="GO" id="GO:0016616">
    <property type="term" value="F:oxidoreductase activity, acting on the CH-OH group of donors, NAD or NADP as acceptor"/>
    <property type="evidence" value="ECO:0007669"/>
    <property type="project" value="InterPro"/>
</dbReference>
<keyword evidence="3" id="KW-1185">Reference proteome</keyword>
<evidence type="ECO:0000313" key="3">
    <source>
        <dbReference type="Proteomes" id="UP000266188"/>
    </source>
</evidence>
<dbReference type="InterPro" id="IPR008927">
    <property type="entry name" value="6-PGluconate_DH-like_C_sf"/>
</dbReference>
<accession>A0A3A2ZD99</accession>
<evidence type="ECO:0000259" key="1">
    <source>
        <dbReference type="Pfam" id="PF00725"/>
    </source>
</evidence>
<reference evidence="3" key="1">
    <citation type="submission" date="2017-02" db="EMBL/GenBank/DDBJ databases">
        <authorList>
            <person name="Tafer H."/>
            <person name="Lopandic K."/>
        </authorList>
    </citation>
    <scope>NUCLEOTIDE SEQUENCE [LARGE SCALE GENOMIC DNA]</scope>
    <source>
        <strain evidence="3">CBS 366.77</strain>
    </source>
</reference>
<organism evidence="2 3">
    <name type="scientific">Aspergillus sclerotialis</name>
    <dbReference type="NCBI Taxonomy" id="2070753"/>
    <lineage>
        <taxon>Eukaryota</taxon>
        <taxon>Fungi</taxon>
        <taxon>Dikarya</taxon>
        <taxon>Ascomycota</taxon>
        <taxon>Pezizomycotina</taxon>
        <taxon>Eurotiomycetes</taxon>
        <taxon>Eurotiomycetidae</taxon>
        <taxon>Eurotiales</taxon>
        <taxon>Aspergillaceae</taxon>
        <taxon>Aspergillus</taxon>
        <taxon>Aspergillus subgen. Polypaecilum</taxon>
    </lineage>
</organism>
<protein>
    <submittedName>
        <fullName evidence="2">3-hydroxyacyl-CoA dehydrogenase protein-domain protein</fullName>
    </submittedName>
</protein>
<dbReference type="GO" id="GO:0006631">
    <property type="term" value="P:fatty acid metabolic process"/>
    <property type="evidence" value="ECO:0007669"/>
    <property type="project" value="InterPro"/>
</dbReference>
<dbReference type="EMBL" id="MVGC01000251">
    <property type="protein sequence ID" value="RJE21122.1"/>
    <property type="molecule type" value="Genomic_DNA"/>
</dbReference>
<sequence>MGHKNTDPSKIATLMEQCAEHGFLPFHVKKDSMGYIYNRIWSAIKRETLLLLEEGVCAPQEVDSIFREVLQTPKGPCELMDKVGLDVVLEIEENYAKARSGIPPQPREFVQKMIQDGKLGMKSGKGFYDYSKS</sequence>
<proteinExistence type="predicted"/>
<evidence type="ECO:0000313" key="2">
    <source>
        <dbReference type="EMBL" id="RJE21122.1"/>
    </source>
</evidence>
<dbReference type="InterPro" id="IPR013328">
    <property type="entry name" value="6PGD_dom2"/>
</dbReference>
<dbReference type="STRING" id="2070753.A0A3A2ZD99"/>
<dbReference type="InterPro" id="IPR006108">
    <property type="entry name" value="3HC_DH_C"/>
</dbReference>
<comment type="caution">
    <text evidence="2">The sequence shown here is derived from an EMBL/GenBank/DDBJ whole genome shotgun (WGS) entry which is preliminary data.</text>
</comment>